<name>A0A543AUY3_9ACTN</name>
<organism evidence="3 4">
    <name type="scientific">Stackebrandtia endophytica</name>
    <dbReference type="NCBI Taxonomy" id="1496996"/>
    <lineage>
        <taxon>Bacteria</taxon>
        <taxon>Bacillati</taxon>
        <taxon>Actinomycetota</taxon>
        <taxon>Actinomycetes</taxon>
        <taxon>Glycomycetales</taxon>
        <taxon>Glycomycetaceae</taxon>
        <taxon>Stackebrandtia</taxon>
    </lineage>
</organism>
<keyword evidence="3" id="KW-0540">Nuclease</keyword>
<sequence>MSTESLTDDVDPVITEPMPRRKPHPISRTLLWLVVVGFVGFALWRLLGSEHHWLAVTTMSFTPYVMFAGIIPVVWSLVSRAGIAFTVVVLSILALAAVVVPRMISTQAPDVDGPKLTVMTVNLRVGGGDTGQVMDLVDQHEVDVLSVQELTDEALDGLNESGLTERFPHQEFKASTDASGTGIFSRLPITVLSPVPGRFFMPTVRLDLTESEGDGQRVEFTAVHPTAPISGDHIADWRADIEALPGATLNGPIRILAGDFNASLDHRILRDLIGTGYHDAASATGNGMVGTWQPVGAISGLIPPVALDRVLSDERTAIRNFSTHPITGSDHLAVVTVIQLPE</sequence>
<keyword evidence="1" id="KW-0472">Membrane</keyword>
<dbReference type="Proteomes" id="UP000317043">
    <property type="component" value="Unassembled WGS sequence"/>
</dbReference>
<accession>A0A543AUY3</accession>
<evidence type="ECO:0000259" key="2">
    <source>
        <dbReference type="Pfam" id="PF03372"/>
    </source>
</evidence>
<dbReference type="InParanoid" id="A0A543AUY3"/>
<dbReference type="GO" id="GO:0004519">
    <property type="term" value="F:endonuclease activity"/>
    <property type="evidence" value="ECO:0007669"/>
    <property type="project" value="UniProtKB-KW"/>
</dbReference>
<dbReference type="AlphaFoldDB" id="A0A543AUY3"/>
<dbReference type="GO" id="GO:0004527">
    <property type="term" value="F:exonuclease activity"/>
    <property type="evidence" value="ECO:0007669"/>
    <property type="project" value="UniProtKB-KW"/>
</dbReference>
<proteinExistence type="predicted"/>
<reference evidence="3 4" key="1">
    <citation type="submission" date="2019-06" db="EMBL/GenBank/DDBJ databases">
        <title>Sequencing the genomes of 1000 actinobacteria strains.</title>
        <authorList>
            <person name="Klenk H.-P."/>
        </authorList>
    </citation>
    <scope>NUCLEOTIDE SEQUENCE [LARGE SCALE GENOMIC DNA]</scope>
    <source>
        <strain evidence="3 4">DSM 45928</strain>
    </source>
</reference>
<dbReference type="Gene3D" id="3.60.10.10">
    <property type="entry name" value="Endonuclease/exonuclease/phosphatase"/>
    <property type="match status" value="1"/>
</dbReference>
<feature type="transmembrane region" description="Helical" evidence="1">
    <location>
        <begin position="30"/>
        <end position="47"/>
    </location>
</feature>
<dbReference type="EMBL" id="VFOW01000001">
    <property type="protein sequence ID" value="TQL76357.1"/>
    <property type="molecule type" value="Genomic_DNA"/>
</dbReference>
<keyword evidence="3" id="KW-0378">Hydrolase</keyword>
<feature type="transmembrane region" description="Helical" evidence="1">
    <location>
        <begin position="82"/>
        <end position="104"/>
    </location>
</feature>
<keyword evidence="1" id="KW-1133">Transmembrane helix</keyword>
<keyword evidence="3" id="KW-0269">Exonuclease</keyword>
<comment type="caution">
    <text evidence="3">The sequence shown here is derived from an EMBL/GenBank/DDBJ whole genome shotgun (WGS) entry which is preliminary data.</text>
</comment>
<evidence type="ECO:0000313" key="3">
    <source>
        <dbReference type="EMBL" id="TQL76357.1"/>
    </source>
</evidence>
<feature type="domain" description="Endonuclease/exonuclease/phosphatase" evidence="2">
    <location>
        <begin position="119"/>
        <end position="331"/>
    </location>
</feature>
<dbReference type="SUPFAM" id="SSF56219">
    <property type="entry name" value="DNase I-like"/>
    <property type="match status" value="1"/>
</dbReference>
<feature type="transmembrane region" description="Helical" evidence="1">
    <location>
        <begin position="53"/>
        <end position="75"/>
    </location>
</feature>
<dbReference type="RefSeq" id="WP_170183230.1">
    <property type="nucleotide sequence ID" value="NZ_JBHTGS010000001.1"/>
</dbReference>
<gene>
    <name evidence="3" type="ORF">FB566_1885</name>
</gene>
<keyword evidence="4" id="KW-1185">Reference proteome</keyword>
<keyword evidence="1" id="KW-0812">Transmembrane</keyword>
<dbReference type="InterPro" id="IPR036691">
    <property type="entry name" value="Endo/exonu/phosph_ase_sf"/>
</dbReference>
<dbReference type="Pfam" id="PF03372">
    <property type="entry name" value="Exo_endo_phos"/>
    <property type="match status" value="1"/>
</dbReference>
<protein>
    <submittedName>
        <fullName evidence="3">Endonuclease/exonuclease/phosphatase (EEP) superfamily protein YafD</fullName>
    </submittedName>
</protein>
<keyword evidence="3" id="KW-0255">Endonuclease</keyword>
<evidence type="ECO:0000256" key="1">
    <source>
        <dbReference type="SAM" id="Phobius"/>
    </source>
</evidence>
<dbReference type="InterPro" id="IPR005135">
    <property type="entry name" value="Endo/exonuclease/phosphatase"/>
</dbReference>
<evidence type="ECO:0000313" key="4">
    <source>
        <dbReference type="Proteomes" id="UP000317043"/>
    </source>
</evidence>